<gene>
    <name evidence="3" type="ORF">FrCorBMG51_09560</name>
</gene>
<dbReference type="Pfam" id="PF00378">
    <property type="entry name" value="ECH_1"/>
    <property type="match status" value="1"/>
</dbReference>
<proteinExistence type="inferred from homology"/>
<evidence type="ECO:0000256" key="1">
    <source>
        <dbReference type="ARBA" id="ARBA00005254"/>
    </source>
</evidence>
<dbReference type="InterPro" id="IPR018376">
    <property type="entry name" value="Enoyl-CoA_hyd/isom_CS"/>
</dbReference>
<dbReference type="Proteomes" id="UP000035425">
    <property type="component" value="Unassembled WGS sequence"/>
</dbReference>
<dbReference type="EMBL" id="JWIO01000012">
    <property type="protein sequence ID" value="KLL11770.1"/>
    <property type="molecule type" value="Genomic_DNA"/>
</dbReference>
<dbReference type="CDD" id="cd06558">
    <property type="entry name" value="crotonase-like"/>
    <property type="match status" value="1"/>
</dbReference>
<dbReference type="PROSITE" id="PS00166">
    <property type="entry name" value="ENOYL_COA_HYDRATASE"/>
    <property type="match status" value="1"/>
</dbReference>
<reference evidence="3 4" key="1">
    <citation type="submission" date="2014-12" db="EMBL/GenBank/DDBJ databases">
        <title>Frankia sp. BMG5.1 draft genome.</title>
        <authorList>
            <person name="Gtari M."/>
            <person name="Ghodhbane-Gtari F."/>
            <person name="Nouioui I."/>
            <person name="Ktari A."/>
            <person name="Hezbri K."/>
            <person name="Mimouni W."/>
            <person name="Sbissi I."/>
            <person name="Ayari A."/>
            <person name="Yamanaka T."/>
            <person name="Normand P."/>
            <person name="Tisa L.S."/>
            <person name="Boudabous A."/>
        </authorList>
    </citation>
    <scope>NUCLEOTIDE SEQUENCE [LARGE SCALE GENOMIC DNA]</scope>
    <source>
        <strain evidence="3 4">BMG5.1</strain>
    </source>
</reference>
<name>A0ABR5F4X2_9ACTN</name>
<evidence type="ECO:0000256" key="2">
    <source>
        <dbReference type="RuleBase" id="RU003707"/>
    </source>
</evidence>
<dbReference type="Gene3D" id="3.90.226.10">
    <property type="entry name" value="2-enoyl-CoA Hydratase, Chain A, domain 1"/>
    <property type="match status" value="1"/>
</dbReference>
<accession>A0ABR5F4X2</accession>
<dbReference type="PANTHER" id="PTHR11941:SF54">
    <property type="entry name" value="ENOYL-COA HYDRATASE, MITOCHONDRIAL"/>
    <property type="match status" value="1"/>
</dbReference>
<evidence type="ECO:0000313" key="3">
    <source>
        <dbReference type="EMBL" id="KLL11770.1"/>
    </source>
</evidence>
<evidence type="ECO:0000313" key="4">
    <source>
        <dbReference type="Proteomes" id="UP000035425"/>
    </source>
</evidence>
<comment type="similarity">
    <text evidence="1 2">Belongs to the enoyl-CoA hydratase/isomerase family.</text>
</comment>
<dbReference type="InterPro" id="IPR029045">
    <property type="entry name" value="ClpP/crotonase-like_dom_sf"/>
</dbReference>
<dbReference type="PANTHER" id="PTHR11941">
    <property type="entry name" value="ENOYL-COA HYDRATASE-RELATED"/>
    <property type="match status" value="1"/>
</dbReference>
<dbReference type="RefSeq" id="WP_047222730.1">
    <property type="nucleotide sequence ID" value="NZ_JWIO01000012.1"/>
</dbReference>
<dbReference type="InterPro" id="IPR001753">
    <property type="entry name" value="Enoyl-CoA_hydra/iso"/>
</dbReference>
<sequence length="260" mass="27439">MSEPLLVERPADGVVLLTLALPERRNAMTVALTAAWSAVLDEIGADPDVRAVIVTGQGRAFCAGGDLDWIDPRRNVDSGADRLRAKMLPFYRTWLKIRSLEVPTIAAVNGAAVGAGLCLALACDLRFAAEGATFSAPFTRLGMHPGMAATRLLPEAVGVLRARELIFTGRAVDAREAVDIGLVNAVVPAVDLVATALETALRIVAAAPVATRLAKVALRGEDDIEQVLQWEALAQATTMANGEAAEGIQAQLDRRPPSFA</sequence>
<keyword evidence="4" id="KW-1185">Reference proteome</keyword>
<comment type="caution">
    <text evidence="3">The sequence shown here is derived from an EMBL/GenBank/DDBJ whole genome shotgun (WGS) entry which is preliminary data.</text>
</comment>
<dbReference type="SUPFAM" id="SSF52096">
    <property type="entry name" value="ClpP/crotonase"/>
    <property type="match status" value="1"/>
</dbReference>
<feature type="non-terminal residue" evidence="3">
    <location>
        <position position="260"/>
    </location>
</feature>
<protein>
    <submittedName>
        <fullName evidence="3">Enoyl-CoA hydratase</fullName>
    </submittedName>
</protein>
<organism evidence="3 4">
    <name type="scientific">Protofrankia coriariae</name>
    <dbReference type="NCBI Taxonomy" id="1562887"/>
    <lineage>
        <taxon>Bacteria</taxon>
        <taxon>Bacillati</taxon>
        <taxon>Actinomycetota</taxon>
        <taxon>Actinomycetes</taxon>
        <taxon>Frankiales</taxon>
        <taxon>Frankiaceae</taxon>
        <taxon>Protofrankia</taxon>
    </lineage>
</organism>